<feature type="transmembrane region" description="Helical" evidence="5">
    <location>
        <begin position="144"/>
        <end position="164"/>
    </location>
</feature>
<evidence type="ECO:0000313" key="7">
    <source>
        <dbReference type="Proteomes" id="UP001352263"/>
    </source>
</evidence>
<dbReference type="RefSeq" id="WP_326509365.1">
    <property type="nucleotide sequence ID" value="NZ_JAWIIV010000034.1"/>
</dbReference>
<evidence type="ECO:0000256" key="5">
    <source>
        <dbReference type="RuleBase" id="RU363041"/>
    </source>
</evidence>
<proteinExistence type="inferred from homology"/>
<evidence type="ECO:0000256" key="4">
    <source>
        <dbReference type="ARBA" id="ARBA00023136"/>
    </source>
</evidence>
<reference evidence="6 7" key="1">
    <citation type="submission" date="2023-10" db="EMBL/GenBank/DDBJ databases">
        <title>Noviherbaspirillum sp. CPCC 100848 genome assembly.</title>
        <authorList>
            <person name="Li X.Y."/>
            <person name="Fang X.M."/>
        </authorList>
    </citation>
    <scope>NUCLEOTIDE SEQUENCE [LARGE SCALE GENOMIC DNA]</scope>
    <source>
        <strain evidence="6 7">CPCC 100848</strain>
    </source>
</reference>
<comment type="caution">
    <text evidence="6">The sequence shown here is derived from an EMBL/GenBank/DDBJ whole genome shotgun (WGS) entry which is preliminary data.</text>
</comment>
<protein>
    <recommendedName>
        <fullName evidence="5">Probable membrane transporter protein</fullName>
    </recommendedName>
</protein>
<dbReference type="EMBL" id="JAWIIV010000034">
    <property type="protein sequence ID" value="MEC4722699.1"/>
    <property type="molecule type" value="Genomic_DNA"/>
</dbReference>
<keyword evidence="3 5" id="KW-1133">Transmembrane helix</keyword>
<evidence type="ECO:0000256" key="3">
    <source>
        <dbReference type="ARBA" id="ARBA00022989"/>
    </source>
</evidence>
<keyword evidence="4 5" id="KW-0472">Membrane</keyword>
<comment type="subcellular location">
    <subcellularLocation>
        <location evidence="5">Cell membrane</location>
        <topology evidence="5">Multi-pass membrane protein</topology>
    </subcellularLocation>
    <subcellularLocation>
        <location evidence="1">Membrane</location>
        <topology evidence="1">Multi-pass membrane protein</topology>
    </subcellularLocation>
</comment>
<dbReference type="InterPro" id="IPR002781">
    <property type="entry name" value="TM_pro_TauE-like"/>
</dbReference>
<evidence type="ECO:0000256" key="2">
    <source>
        <dbReference type="ARBA" id="ARBA00022692"/>
    </source>
</evidence>
<feature type="transmembrane region" description="Helical" evidence="5">
    <location>
        <begin position="76"/>
        <end position="97"/>
    </location>
</feature>
<name>A0ABU6JHY3_9BURK</name>
<keyword evidence="7" id="KW-1185">Reference proteome</keyword>
<dbReference type="Proteomes" id="UP001352263">
    <property type="component" value="Unassembled WGS sequence"/>
</dbReference>
<feature type="transmembrane region" description="Helical" evidence="5">
    <location>
        <begin position="243"/>
        <end position="261"/>
    </location>
</feature>
<feature type="transmembrane region" description="Helical" evidence="5">
    <location>
        <begin position="30"/>
        <end position="56"/>
    </location>
</feature>
<feature type="transmembrane region" description="Helical" evidence="5">
    <location>
        <begin position="296"/>
        <end position="314"/>
    </location>
</feature>
<gene>
    <name evidence="6" type="ORF">RY831_26385</name>
</gene>
<dbReference type="Pfam" id="PF01925">
    <property type="entry name" value="TauE"/>
    <property type="match status" value="1"/>
</dbReference>
<dbReference type="PANTHER" id="PTHR43701:SF12">
    <property type="entry name" value="MEMBRANE TRANSPORTER PROTEIN YTNM-RELATED"/>
    <property type="match status" value="1"/>
</dbReference>
<organism evidence="6 7">
    <name type="scientific">Noviherbaspirillum album</name>
    <dbReference type="NCBI Taxonomy" id="3080276"/>
    <lineage>
        <taxon>Bacteria</taxon>
        <taxon>Pseudomonadati</taxon>
        <taxon>Pseudomonadota</taxon>
        <taxon>Betaproteobacteria</taxon>
        <taxon>Burkholderiales</taxon>
        <taxon>Oxalobacteraceae</taxon>
        <taxon>Noviherbaspirillum</taxon>
    </lineage>
</organism>
<evidence type="ECO:0000256" key="1">
    <source>
        <dbReference type="ARBA" id="ARBA00004141"/>
    </source>
</evidence>
<evidence type="ECO:0000313" key="6">
    <source>
        <dbReference type="EMBL" id="MEC4722699.1"/>
    </source>
</evidence>
<sequence length="319" mass="33419">MKLYRKLFTEAEQSPPLPLTQTSAAIAQPLVIRLAMGFTSLVLLTLTVFVVGRFLITNDSSSALSLIDQTLSDKMFWSAVAVGFLAQAIDGALGMAYGVTSTTFLLSAGATPAMASASVHIAEIFTTGVSGFSHAKVGNVNKKLFLRLLVPGMIGAVLGAVLITQVDGKAMKPFISAYLLIMGIYILSKAWRKITPRIDEPKHVGKLALFGGFVDSAGGGGWGPVVTTSLVGSGNDPRTTIGSVNFAEFFLALAGAASFTLMVGTGVWVLVLGLVIGGLFAAPFAAMVTQRLKTRTLLLLVGTLISVVSIFNLYKALLA</sequence>
<dbReference type="PANTHER" id="PTHR43701">
    <property type="entry name" value="MEMBRANE TRANSPORTER PROTEIN MJ0441-RELATED"/>
    <property type="match status" value="1"/>
</dbReference>
<feature type="transmembrane region" description="Helical" evidence="5">
    <location>
        <begin position="267"/>
        <end position="289"/>
    </location>
</feature>
<accession>A0ABU6JHY3</accession>
<keyword evidence="2 5" id="KW-0812">Transmembrane</keyword>
<comment type="similarity">
    <text evidence="5">Belongs to the 4-toluene sulfonate uptake permease (TSUP) (TC 2.A.102) family.</text>
</comment>
<feature type="transmembrane region" description="Helical" evidence="5">
    <location>
        <begin position="170"/>
        <end position="187"/>
    </location>
</feature>
<dbReference type="InterPro" id="IPR051598">
    <property type="entry name" value="TSUP/Inactive_protease-like"/>
</dbReference>
<keyword evidence="5" id="KW-1003">Cell membrane</keyword>